<dbReference type="AlphaFoldDB" id="A0AA42CAN9"/>
<dbReference type="EMBL" id="JAPAAF010000027">
    <property type="protein sequence ID" value="MCW0484037.1"/>
    <property type="molecule type" value="Genomic_DNA"/>
</dbReference>
<dbReference type="Proteomes" id="UP001163821">
    <property type="component" value="Unassembled WGS sequence"/>
</dbReference>
<evidence type="ECO:0000313" key="2">
    <source>
        <dbReference type="EMBL" id="MCW0484037.1"/>
    </source>
</evidence>
<feature type="transmembrane region" description="Helical" evidence="1">
    <location>
        <begin position="98"/>
        <end position="122"/>
    </location>
</feature>
<name>A0AA42CAN9_9BACT</name>
<sequence>MSEWYAEFENDLFLQLKDAKPRDLRFFRVEEYLRNVRRVDAFSSSCRECQSFRHEIEKHRDTVARAVNEPGRERRAFDRLQSGLSEHMKKEHGFYPPFYHTYLHAAGWSAALLALAVLLWWLFRAADIFVFLAPAFAIGVVTGQIVGGKKDRRVRDENKLL</sequence>
<dbReference type="RefSeq" id="WP_282592629.1">
    <property type="nucleotide sequence ID" value="NZ_JAPAAF010000027.1"/>
</dbReference>
<gene>
    <name evidence="2" type="ORF">N2K84_14945</name>
</gene>
<reference evidence="2" key="1">
    <citation type="submission" date="2022-10" db="EMBL/GenBank/DDBJ databases">
        <title>Gaoshiqiia sediminis gen. nov., sp. nov., isolated from coastal sediment.</title>
        <authorList>
            <person name="Yu W.X."/>
            <person name="Mu D.S."/>
            <person name="Du J.Z."/>
            <person name="Liang Y.Q."/>
        </authorList>
    </citation>
    <scope>NUCLEOTIDE SEQUENCE</scope>
    <source>
        <strain evidence="2">A06</strain>
    </source>
</reference>
<keyword evidence="1" id="KW-0812">Transmembrane</keyword>
<proteinExistence type="predicted"/>
<comment type="caution">
    <text evidence="2">The sequence shown here is derived from an EMBL/GenBank/DDBJ whole genome shotgun (WGS) entry which is preliminary data.</text>
</comment>
<feature type="transmembrane region" description="Helical" evidence="1">
    <location>
        <begin position="128"/>
        <end position="147"/>
    </location>
</feature>
<organism evidence="2 3">
    <name type="scientific">Gaoshiqia sediminis</name>
    <dbReference type="NCBI Taxonomy" id="2986998"/>
    <lineage>
        <taxon>Bacteria</taxon>
        <taxon>Pseudomonadati</taxon>
        <taxon>Bacteroidota</taxon>
        <taxon>Bacteroidia</taxon>
        <taxon>Marinilabiliales</taxon>
        <taxon>Prolixibacteraceae</taxon>
        <taxon>Gaoshiqia</taxon>
    </lineage>
</organism>
<keyword evidence="1" id="KW-1133">Transmembrane helix</keyword>
<evidence type="ECO:0000256" key="1">
    <source>
        <dbReference type="SAM" id="Phobius"/>
    </source>
</evidence>
<evidence type="ECO:0000313" key="3">
    <source>
        <dbReference type="Proteomes" id="UP001163821"/>
    </source>
</evidence>
<keyword evidence="1" id="KW-0472">Membrane</keyword>
<keyword evidence="3" id="KW-1185">Reference proteome</keyword>
<accession>A0AA42CAN9</accession>
<protein>
    <submittedName>
        <fullName evidence="2">Uncharacterized protein</fullName>
    </submittedName>
</protein>